<feature type="transmembrane region" description="Helical" evidence="1">
    <location>
        <begin position="154"/>
        <end position="174"/>
    </location>
</feature>
<dbReference type="PANTHER" id="PTHR35043:SF7">
    <property type="entry name" value="TRANSCRIPTION FACTOR DOMAIN-CONTAINING PROTEIN"/>
    <property type="match status" value="1"/>
</dbReference>
<feature type="transmembrane region" description="Helical" evidence="1">
    <location>
        <begin position="390"/>
        <end position="412"/>
    </location>
</feature>
<feature type="non-terminal residue" evidence="2">
    <location>
        <position position="432"/>
    </location>
</feature>
<dbReference type="EMBL" id="JARKIB010000313">
    <property type="protein sequence ID" value="KAJ7715181.1"/>
    <property type="molecule type" value="Genomic_DNA"/>
</dbReference>
<dbReference type="PANTHER" id="PTHR35043">
    <property type="entry name" value="TRANSCRIPTION FACTOR DOMAIN-CONTAINING PROTEIN"/>
    <property type="match status" value="1"/>
</dbReference>
<feature type="transmembrane region" description="Helical" evidence="1">
    <location>
        <begin position="6"/>
        <end position="22"/>
    </location>
</feature>
<evidence type="ECO:0000313" key="3">
    <source>
        <dbReference type="Proteomes" id="UP001215598"/>
    </source>
</evidence>
<organism evidence="2 3">
    <name type="scientific">Mycena metata</name>
    <dbReference type="NCBI Taxonomy" id="1033252"/>
    <lineage>
        <taxon>Eukaryota</taxon>
        <taxon>Fungi</taxon>
        <taxon>Dikarya</taxon>
        <taxon>Basidiomycota</taxon>
        <taxon>Agaricomycotina</taxon>
        <taxon>Agaricomycetes</taxon>
        <taxon>Agaricomycetidae</taxon>
        <taxon>Agaricales</taxon>
        <taxon>Marasmiineae</taxon>
        <taxon>Mycenaceae</taxon>
        <taxon>Mycena</taxon>
    </lineage>
</organism>
<keyword evidence="3" id="KW-1185">Reference proteome</keyword>
<feature type="transmembrane region" description="Helical" evidence="1">
    <location>
        <begin position="350"/>
        <end position="370"/>
    </location>
</feature>
<proteinExistence type="predicted"/>
<reference evidence="2" key="1">
    <citation type="submission" date="2023-03" db="EMBL/GenBank/DDBJ databases">
        <title>Massive genome expansion in bonnet fungi (Mycena s.s.) driven by repeated elements and novel gene families across ecological guilds.</title>
        <authorList>
            <consortium name="Lawrence Berkeley National Laboratory"/>
            <person name="Harder C.B."/>
            <person name="Miyauchi S."/>
            <person name="Viragh M."/>
            <person name="Kuo A."/>
            <person name="Thoen E."/>
            <person name="Andreopoulos B."/>
            <person name="Lu D."/>
            <person name="Skrede I."/>
            <person name="Drula E."/>
            <person name="Henrissat B."/>
            <person name="Morin E."/>
            <person name="Kohler A."/>
            <person name="Barry K."/>
            <person name="LaButti K."/>
            <person name="Morin E."/>
            <person name="Salamov A."/>
            <person name="Lipzen A."/>
            <person name="Mereny Z."/>
            <person name="Hegedus B."/>
            <person name="Baldrian P."/>
            <person name="Stursova M."/>
            <person name="Weitz H."/>
            <person name="Taylor A."/>
            <person name="Grigoriev I.V."/>
            <person name="Nagy L.G."/>
            <person name="Martin F."/>
            <person name="Kauserud H."/>
        </authorList>
    </citation>
    <scope>NUCLEOTIDE SEQUENCE</scope>
    <source>
        <strain evidence="2">CBHHK182m</strain>
    </source>
</reference>
<dbReference type="Proteomes" id="UP001215598">
    <property type="component" value="Unassembled WGS sequence"/>
</dbReference>
<keyword evidence="1" id="KW-1133">Transmembrane helix</keyword>
<accession>A0AAD7H9F2</accession>
<comment type="caution">
    <text evidence="2">The sequence shown here is derived from an EMBL/GenBank/DDBJ whole genome shotgun (WGS) entry which is preliminary data.</text>
</comment>
<keyword evidence="1" id="KW-0812">Transmembrane</keyword>
<dbReference type="AlphaFoldDB" id="A0AAD7H9F2"/>
<feature type="transmembrane region" description="Helical" evidence="1">
    <location>
        <begin position="43"/>
        <end position="68"/>
    </location>
</feature>
<gene>
    <name evidence="2" type="ORF">B0H16DRAFT_1263605</name>
</gene>
<keyword evidence="1" id="KW-0472">Membrane</keyword>
<feature type="non-terminal residue" evidence="2">
    <location>
        <position position="1"/>
    </location>
</feature>
<name>A0AAD7H9F2_9AGAR</name>
<feature type="transmembrane region" description="Helical" evidence="1">
    <location>
        <begin position="319"/>
        <end position="343"/>
    </location>
</feature>
<evidence type="ECO:0000313" key="2">
    <source>
        <dbReference type="EMBL" id="KAJ7715181.1"/>
    </source>
</evidence>
<sequence length="432" mass="48754">RALFDIVWGCLVTIFAFTWAALHQNVPDPKLGWSSLLLRKLRMMLVMIFAPEFVVAFAGRQLVSALWISKEFHVSKTHGFFCTMGGFVSQERHPIVETKELRAYMPAIRVIDEEDIKDRSKGDALSKGVAITQGLWFLTQALARVSQRLPLTQLEVATLAFGVLSIFIRVLWWWKPLDVERPIVLLRSKVDLDEIRSACLNTTMESQLNINKPAKHHRLALRLPSSLNALLIYLSEFSCSTSIAHPHLNHNKPSNVRVFYYGSVSATEPQVITLKNYSVSDKFIEALSGQYLKYSPISSTSVPSFYSIPPDTENTYSKMIIAGLCGAGTIFGGIHSTAWNAFFPSTTEMFIWRMGCVFITTYPVLCWAVGTLLESPDDNRVLARLGETYILFGGVFYNLCRLFLTILCFTTLRALPPGTFVDVNWSYYIPHL</sequence>
<protein>
    <submittedName>
        <fullName evidence="2">Uncharacterized protein</fullName>
    </submittedName>
</protein>
<evidence type="ECO:0000256" key="1">
    <source>
        <dbReference type="SAM" id="Phobius"/>
    </source>
</evidence>